<dbReference type="InterPro" id="IPR010633">
    <property type="entry name" value="Phage_lambda_GpZ"/>
</dbReference>
<name>A0A9X4JF65_ACTEU</name>
<proteinExistence type="predicted"/>
<comment type="caution">
    <text evidence="1">The sequence shown here is derived from an EMBL/GenBank/DDBJ whole genome shotgun (WGS) entry which is preliminary data.</text>
</comment>
<evidence type="ECO:0000313" key="1">
    <source>
        <dbReference type="EMBL" id="MDE8035729.1"/>
    </source>
</evidence>
<dbReference type="Proteomes" id="UP001142444">
    <property type="component" value="Unassembled WGS sequence"/>
</dbReference>
<dbReference type="Pfam" id="PF06763">
    <property type="entry name" value="Minor_tail_Z"/>
    <property type="match status" value="1"/>
</dbReference>
<protein>
    <submittedName>
        <fullName evidence="1">Phage tail protein</fullName>
    </submittedName>
</protein>
<dbReference type="PIRSF" id="PIRSF004395">
    <property type="entry name" value="Tail_Z"/>
    <property type="match status" value="1"/>
</dbReference>
<reference evidence="1" key="1">
    <citation type="submission" date="2022-11" db="EMBL/GenBank/DDBJ databases">
        <authorList>
            <person name="Kamali M."/>
            <person name="Peak L."/>
            <person name="Go Y.Y."/>
            <person name="Balasuriya U.B.R."/>
            <person name="Carossino M."/>
        </authorList>
    </citation>
    <scope>NUCLEOTIDE SEQUENCE</scope>
    <source>
        <strain evidence="1">4524</strain>
    </source>
</reference>
<organism evidence="1 2">
    <name type="scientific">Actinobacillus equuli subsp. equuli</name>
    <dbReference type="NCBI Taxonomy" id="202947"/>
    <lineage>
        <taxon>Bacteria</taxon>
        <taxon>Pseudomonadati</taxon>
        <taxon>Pseudomonadota</taxon>
        <taxon>Gammaproteobacteria</taxon>
        <taxon>Pasteurellales</taxon>
        <taxon>Pasteurellaceae</taxon>
        <taxon>Actinobacillus</taxon>
    </lineage>
</organism>
<gene>
    <name evidence="1" type="ORF">OQ257_11240</name>
</gene>
<dbReference type="EMBL" id="JAPHVQ010000017">
    <property type="protein sequence ID" value="MDE8035729.1"/>
    <property type="molecule type" value="Genomic_DNA"/>
</dbReference>
<reference evidence="1" key="2">
    <citation type="journal article" date="2023" name="Pathogens">
        <title>Pathological Features and Genomic Characterization of an Actinobacillus equuli subsp. equuli Bearing Unique Virulence-Associated Genes from an Adult Horse with Pleuropneumonia.</title>
        <authorList>
            <person name="Kamali M."/>
            <person name="Carossino M."/>
            <person name="Del Piero F."/>
            <person name="Peak L."/>
            <person name="Mitchell M.S."/>
            <person name="Willette J."/>
            <person name="Baker R."/>
            <person name="Li F."/>
            <person name="Kenez A."/>
            <person name="Balasuriya U.B.R."/>
            <person name="Go Y.Y."/>
        </authorList>
    </citation>
    <scope>NUCLEOTIDE SEQUENCE</scope>
    <source>
        <strain evidence="1">4524</strain>
    </source>
</reference>
<keyword evidence="2" id="KW-1185">Reference proteome</keyword>
<evidence type="ECO:0000313" key="2">
    <source>
        <dbReference type="Proteomes" id="UP001142444"/>
    </source>
</evidence>
<dbReference type="RefSeq" id="WP_275218521.1">
    <property type="nucleotide sequence ID" value="NZ_JAPHVQ010000017.1"/>
</dbReference>
<dbReference type="AlphaFoldDB" id="A0A9X4JF65"/>
<sequence length="175" mass="19736">MSVKIDGMAEISANIAKLTKQKLPQAAKKSLNTLARRAMKGATQTVAKEIGVPHKTIRNRAKLTKPAEKTRLEARIKVVRSNMPAIRLFENRSTKMWIGRGGIVVGKYAIKRGFTQTLKNGRTHLMQRQGKARYSIDVVKIPLSQPLTQAFSHELKDYQQDIQKELAKQLSEVFK</sequence>
<accession>A0A9X4JF65</accession>